<dbReference type="Proteomes" id="UP001497457">
    <property type="component" value="Chromosome 33rd"/>
</dbReference>
<feature type="compositionally biased region" description="Low complexity" evidence="1">
    <location>
        <begin position="21"/>
        <end position="38"/>
    </location>
</feature>
<evidence type="ECO:0000313" key="3">
    <source>
        <dbReference type="Proteomes" id="UP001497457"/>
    </source>
</evidence>
<protein>
    <submittedName>
        <fullName evidence="2">Uncharacterized protein</fullName>
    </submittedName>
</protein>
<dbReference type="EMBL" id="OZ075143">
    <property type="protein sequence ID" value="CAL5039155.1"/>
    <property type="molecule type" value="Genomic_DNA"/>
</dbReference>
<evidence type="ECO:0000256" key="1">
    <source>
        <dbReference type="SAM" id="MobiDB-lite"/>
    </source>
</evidence>
<feature type="region of interest" description="Disordered" evidence="1">
    <location>
        <begin position="1"/>
        <end position="49"/>
    </location>
</feature>
<keyword evidence="3" id="KW-1185">Reference proteome</keyword>
<organism evidence="2 3">
    <name type="scientific">Urochloa decumbens</name>
    <dbReference type="NCBI Taxonomy" id="240449"/>
    <lineage>
        <taxon>Eukaryota</taxon>
        <taxon>Viridiplantae</taxon>
        <taxon>Streptophyta</taxon>
        <taxon>Embryophyta</taxon>
        <taxon>Tracheophyta</taxon>
        <taxon>Spermatophyta</taxon>
        <taxon>Magnoliopsida</taxon>
        <taxon>Liliopsida</taxon>
        <taxon>Poales</taxon>
        <taxon>Poaceae</taxon>
        <taxon>PACMAD clade</taxon>
        <taxon>Panicoideae</taxon>
        <taxon>Panicodae</taxon>
        <taxon>Paniceae</taxon>
        <taxon>Melinidinae</taxon>
        <taxon>Urochloa</taxon>
    </lineage>
</organism>
<dbReference type="AlphaFoldDB" id="A0ABC9DHB5"/>
<reference evidence="2" key="1">
    <citation type="submission" date="2024-10" db="EMBL/GenBank/DDBJ databases">
        <authorList>
            <person name="Ryan C."/>
        </authorList>
    </citation>
    <scope>NUCLEOTIDE SEQUENCE [LARGE SCALE GENOMIC DNA]</scope>
</reference>
<feature type="region of interest" description="Disordered" evidence="1">
    <location>
        <begin position="66"/>
        <end position="104"/>
    </location>
</feature>
<evidence type="ECO:0000313" key="2">
    <source>
        <dbReference type="EMBL" id="CAL5039155.1"/>
    </source>
</evidence>
<sequence>MVPENSSDAGAVPPPAPATKPTPTSGGDPQQPVDGQQVAPEDKTANMNNGNWFLRLWDLIINSRITRTGGPLGDRTANRPINGHSGSPPCPPPKLGNGHGAPER</sequence>
<name>A0ABC9DHB5_9POAL</name>
<gene>
    <name evidence="2" type="ORF">URODEC1_LOCUS85383</name>
</gene>
<proteinExistence type="predicted"/>
<accession>A0ABC9DHB5</accession>